<dbReference type="Proteomes" id="UP000821845">
    <property type="component" value="Chromosome 10"/>
</dbReference>
<proteinExistence type="predicted"/>
<gene>
    <name evidence="1" type="ORF">HPB50_005830</name>
</gene>
<organism evidence="1 2">
    <name type="scientific">Hyalomma asiaticum</name>
    <name type="common">Tick</name>
    <dbReference type="NCBI Taxonomy" id="266040"/>
    <lineage>
        <taxon>Eukaryota</taxon>
        <taxon>Metazoa</taxon>
        <taxon>Ecdysozoa</taxon>
        <taxon>Arthropoda</taxon>
        <taxon>Chelicerata</taxon>
        <taxon>Arachnida</taxon>
        <taxon>Acari</taxon>
        <taxon>Parasitiformes</taxon>
        <taxon>Ixodida</taxon>
        <taxon>Ixodoidea</taxon>
        <taxon>Ixodidae</taxon>
        <taxon>Hyalomminae</taxon>
        <taxon>Hyalomma</taxon>
    </lineage>
</organism>
<name>A0ACB7T687_HYAAI</name>
<accession>A0ACB7T687</accession>
<keyword evidence="2" id="KW-1185">Reference proteome</keyword>
<sequence>MAEPTKLWSTDVGLPADCVEFCPVKPHLFVVGMYKLDEEAGKRQGALTTFQWHGGADVRQLCHSGSLPGVLDVKWKDDILAGAFSDGTVQLYRQQEQQLEPEASCQAANCLALAVAWAPGHTMGVTAIAPHPCEDHMLASGR</sequence>
<protein>
    <submittedName>
        <fullName evidence="1">Uncharacterized protein</fullName>
    </submittedName>
</protein>
<reference evidence="1" key="1">
    <citation type="submission" date="2020-05" db="EMBL/GenBank/DDBJ databases">
        <title>Large-scale comparative analyses of tick genomes elucidate their genetic diversity and vector capacities.</title>
        <authorList>
            <person name="Jia N."/>
            <person name="Wang J."/>
            <person name="Shi W."/>
            <person name="Du L."/>
            <person name="Sun Y."/>
            <person name="Zhan W."/>
            <person name="Jiang J."/>
            <person name="Wang Q."/>
            <person name="Zhang B."/>
            <person name="Ji P."/>
            <person name="Sakyi L.B."/>
            <person name="Cui X."/>
            <person name="Yuan T."/>
            <person name="Jiang B."/>
            <person name="Yang W."/>
            <person name="Lam T.T.-Y."/>
            <person name="Chang Q."/>
            <person name="Ding S."/>
            <person name="Wang X."/>
            <person name="Zhu J."/>
            <person name="Ruan X."/>
            <person name="Zhao L."/>
            <person name="Wei J."/>
            <person name="Que T."/>
            <person name="Du C."/>
            <person name="Cheng J."/>
            <person name="Dai P."/>
            <person name="Han X."/>
            <person name="Huang E."/>
            <person name="Gao Y."/>
            <person name="Liu J."/>
            <person name="Shao H."/>
            <person name="Ye R."/>
            <person name="Li L."/>
            <person name="Wei W."/>
            <person name="Wang X."/>
            <person name="Wang C."/>
            <person name="Yang T."/>
            <person name="Huo Q."/>
            <person name="Li W."/>
            <person name="Guo W."/>
            <person name="Chen H."/>
            <person name="Zhou L."/>
            <person name="Ni X."/>
            <person name="Tian J."/>
            <person name="Zhou Y."/>
            <person name="Sheng Y."/>
            <person name="Liu T."/>
            <person name="Pan Y."/>
            <person name="Xia L."/>
            <person name="Li J."/>
            <person name="Zhao F."/>
            <person name="Cao W."/>
        </authorList>
    </citation>
    <scope>NUCLEOTIDE SEQUENCE</scope>
    <source>
        <strain evidence="1">Hyas-2018</strain>
    </source>
</reference>
<evidence type="ECO:0000313" key="2">
    <source>
        <dbReference type="Proteomes" id="UP000821845"/>
    </source>
</evidence>
<comment type="caution">
    <text evidence="1">The sequence shown here is derived from an EMBL/GenBank/DDBJ whole genome shotgun (WGS) entry which is preliminary data.</text>
</comment>
<evidence type="ECO:0000313" key="1">
    <source>
        <dbReference type="EMBL" id="KAH6942458.1"/>
    </source>
</evidence>
<dbReference type="EMBL" id="CM023490">
    <property type="protein sequence ID" value="KAH6942458.1"/>
    <property type="molecule type" value="Genomic_DNA"/>
</dbReference>